<feature type="domain" description="C2H2-type" evidence="9">
    <location>
        <begin position="1506"/>
        <end position="1533"/>
    </location>
</feature>
<dbReference type="PANTHER" id="PTHR24388:SF54">
    <property type="entry name" value="PROTEIN ESCARGOT"/>
    <property type="match status" value="1"/>
</dbReference>
<feature type="domain" description="USP" evidence="10">
    <location>
        <begin position="189"/>
        <end position="546"/>
    </location>
</feature>
<protein>
    <recommendedName>
        <fullName evidence="13">USP domain-containing protein</fullName>
    </recommendedName>
</protein>
<dbReference type="GO" id="GO:0008270">
    <property type="term" value="F:zinc ion binding"/>
    <property type="evidence" value="ECO:0007669"/>
    <property type="project" value="UniProtKB-KW"/>
</dbReference>
<keyword evidence="3" id="KW-0677">Repeat</keyword>
<evidence type="ECO:0000313" key="12">
    <source>
        <dbReference type="Proteomes" id="UP001151518"/>
    </source>
</evidence>
<dbReference type="InterPro" id="IPR038765">
    <property type="entry name" value="Papain-like_cys_pep_sf"/>
</dbReference>
<dbReference type="PANTHER" id="PTHR24388">
    <property type="entry name" value="ZINC FINGER PROTEIN"/>
    <property type="match status" value="1"/>
</dbReference>
<dbReference type="Gene3D" id="3.30.160.60">
    <property type="entry name" value="Classic Zinc Finger"/>
    <property type="match status" value="1"/>
</dbReference>
<name>A0A9W8GCR5_9FUNG</name>
<dbReference type="PROSITE" id="PS50235">
    <property type="entry name" value="USP_3"/>
    <property type="match status" value="1"/>
</dbReference>
<evidence type="ECO:0000256" key="6">
    <source>
        <dbReference type="ARBA" id="ARBA00023242"/>
    </source>
</evidence>
<dbReference type="PROSITE" id="PS00028">
    <property type="entry name" value="ZINC_FINGER_C2H2_1"/>
    <property type="match status" value="3"/>
</dbReference>
<evidence type="ECO:0008006" key="13">
    <source>
        <dbReference type="Google" id="ProtNLM"/>
    </source>
</evidence>
<feature type="compositionally biased region" description="Basic and acidic residues" evidence="8">
    <location>
        <begin position="126"/>
        <end position="135"/>
    </location>
</feature>
<accession>A0A9W8GCR5</accession>
<feature type="compositionally biased region" description="Basic and acidic residues" evidence="8">
    <location>
        <begin position="1"/>
        <end position="13"/>
    </location>
</feature>
<proteinExistence type="predicted"/>
<feature type="compositionally biased region" description="Basic and acidic residues" evidence="8">
    <location>
        <begin position="806"/>
        <end position="815"/>
    </location>
</feature>
<feature type="region of interest" description="Disordered" evidence="8">
    <location>
        <begin position="437"/>
        <end position="471"/>
    </location>
</feature>
<keyword evidence="2" id="KW-0479">Metal-binding</keyword>
<evidence type="ECO:0000256" key="8">
    <source>
        <dbReference type="SAM" id="MobiDB-lite"/>
    </source>
</evidence>
<dbReference type="SUPFAM" id="SSF54001">
    <property type="entry name" value="Cysteine proteinases"/>
    <property type="match status" value="1"/>
</dbReference>
<evidence type="ECO:0000259" key="10">
    <source>
        <dbReference type="PROSITE" id="PS50235"/>
    </source>
</evidence>
<evidence type="ECO:0000313" key="11">
    <source>
        <dbReference type="EMBL" id="KAJ2680880.1"/>
    </source>
</evidence>
<dbReference type="SUPFAM" id="SSF57667">
    <property type="entry name" value="beta-beta-alpha zinc fingers"/>
    <property type="match status" value="1"/>
</dbReference>
<dbReference type="Proteomes" id="UP001151518">
    <property type="component" value="Unassembled WGS sequence"/>
</dbReference>
<dbReference type="Pfam" id="PF13912">
    <property type="entry name" value="zf-C2H2_6"/>
    <property type="match status" value="1"/>
</dbReference>
<dbReference type="GO" id="GO:0005634">
    <property type="term" value="C:nucleus"/>
    <property type="evidence" value="ECO:0007669"/>
    <property type="project" value="UniProtKB-SubCell"/>
</dbReference>
<feature type="region of interest" description="Disordered" evidence="8">
    <location>
        <begin position="798"/>
        <end position="859"/>
    </location>
</feature>
<feature type="compositionally biased region" description="Basic and acidic residues" evidence="8">
    <location>
        <begin position="827"/>
        <end position="838"/>
    </location>
</feature>
<evidence type="ECO:0000256" key="3">
    <source>
        <dbReference type="ARBA" id="ARBA00022737"/>
    </source>
</evidence>
<evidence type="ECO:0000256" key="2">
    <source>
        <dbReference type="ARBA" id="ARBA00022723"/>
    </source>
</evidence>
<evidence type="ECO:0000256" key="4">
    <source>
        <dbReference type="ARBA" id="ARBA00022771"/>
    </source>
</evidence>
<dbReference type="InterPro" id="IPR028889">
    <property type="entry name" value="USP"/>
</dbReference>
<dbReference type="PROSITE" id="PS50157">
    <property type="entry name" value="ZINC_FINGER_C2H2_2"/>
    <property type="match status" value="3"/>
</dbReference>
<feature type="domain" description="C2H2-type" evidence="9">
    <location>
        <begin position="1534"/>
        <end position="1559"/>
    </location>
</feature>
<feature type="compositionally biased region" description="Polar residues" evidence="8">
    <location>
        <begin position="19"/>
        <end position="38"/>
    </location>
</feature>
<feature type="compositionally biased region" description="Basic and acidic residues" evidence="8">
    <location>
        <begin position="437"/>
        <end position="453"/>
    </location>
</feature>
<feature type="domain" description="C2H2-type" evidence="9">
    <location>
        <begin position="1474"/>
        <end position="1496"/>
    </location>
</feature>
<comment type="subcellular location">
    <subcellularLocation>
        <location evidence="1">Nucleus</location>
    </subcellularLocation>
</comment>
<dbReference type="InterPro" id="IPR001394">
    <property type="entry name" value="Peptidase_C19_UCH"/>
</dbReference>
<dbReference type="GO" id="GO:0004843">
    <property type="term" value="F:cysteine-type deubiquitinase activity"/>
    <property type="evidence" value="ECO:0007669"/>
    <property type="project" value="InterPro"/>
</dbReference>
<keyword evidence="5" id="KW-0862">Zinc</keyword>
<feature type="region of interest" description="Disordered" evidence="8">
    <location>
        <begin position="1"/>
        <end position="68"/>
    </location>
</feature>
<dbReference type="GO" id="GO:0000978">
    <property type="term" value="F:RNA polymerase II cis-regulatory region sequence-specific DNA binding"/>
    <property type="evidence" value="ECO:0007669"/>
    <property type="project" value="TreeGrafter"/>
</dbReference>
<evidence type="ECO:0000256" key="1">
    <source>
        <dbReference type="ARBA" id="ARBA00004123"/>
    </source>
</evidence>
<dbReference type="Pfam" id="PF00443">
    <property type="entry name" value="UCH"/>
    <property type="match status" value="1"/>
</dbReference>
<keyword evidence="4 7" id="KW-0863">Zinc-finger</keyword>
<gene>
    <name evidence="11" type="ORF">GGI25_000184</name>
</gene>
<dbReference type="EMBL" id="JANBTW010000002">
    <property type="protein sequence ID" value="KAJ2680880.1"/>
    <property type="molecule type" value="Genomic_DNA"/>
</dbReference>
<reference evidence="11" key="1">
    <citation type="submission" date="2022-07" db="EMBL/GenBank/DDBJ databases">
        <title>Phylogenomic reconstructions and comparative analyses of Kickxellomycotina fungi.</title>
        <authorList>
            <person name="Reynolds N.K."/>
            <person name="Stajich J.E."/>
            <person name="Barry K."/>
            <person name="Grigoriev I.V."/>
            <person name="Crous P."/>
            <person name="Smith M.E."/>
        </authorList>
    </citation>
    <scope>NUCLEOTIDE SEQUENCE</scope>
    <source>
        <strain evidence="11">NRRL 3115</strain>
    </source>
</reference>
<feature type="compositionally biased region" description="Basic residues" evidence="8">
    <location>
        <begin position="50"/>
        <end position="61"/>
    </location>
</feature>
<dbReference type="InterPro" id="IPR013087">
    <property type="entry name" value="Znf_C2H2_type"/>
</dbReference>
<dbReference type="OrthoDB" id="6287070at2759"/>
<feature type="region of interest" description="Disordered" evidence="8">
    <location>
        <begin position="740"/>
        <end position="759"/>
    </location>
</feature>
<evidence type="ECO:0000256" key="5">
    <source>
        <dbReference type="ARBA" id="ARBA00022833"/>
    </source>
</evidence>
<keyword evidence="6" id="KW-0539">Nucleus</keyword>
<dbReference type="GO" id="GO:0016579">
    <property type="term" value="P:protein deubiquitination"/>
    <property type="evidence" value="ECO:0007669"/>
    <property type="project" value="InterPro"/>
</dbReference>
<dbReference type="Gene3D" id="3.90.70.10">
    <property type="entry name" value="Cysteine proteinases"/>
    <property type="match status" value="1"/>
</dbReference>
<evidence type="ECO:0000256" key="7">
    <source>
        <dbReference type="PROSITE-ProRule" id="PRU00042"/>
    </source>
</evidence>
<dbReference type="InterPro" id="IPR036236">
    <property type="entry name" value="Znf_C2H2_sf"/>
</dbReference>
<feature type="region of interest" description="Disordered" evidence="8">
    <location>
        <begin position="113"/>
        <end position="135"/>
    </location>
</feature>
<evidence type="ECO:0000259" key="9">
    <source>
        <dbReference type="PROSITE" id="PS50157"/>
    </source>
</evidence>
<dbReference type="InterPro" id="IPR050527">
    <property type="entry name" value="Snail/Krueppel_Znf"/>
</dbReference>
<organism evidence="11 12">
    <name type="scientific">Coemansia spiralis</name>
    <dbReference type="NCBI Taxonomy" id="417178"/>
    <lineage>
        <taxon>Eukaryota</taxon>
        <taxon>Fungi</taxon>
        <taxon>Fungi incertae sedis</taxon>
        <taxon>Zoopagomycota</taxon>
        <taxon>Kickxellomycotina</taxon>
        <taxon>Kickxellomycetes</taxon>
        <taxon>Kickxellales</taxon>
        <taxon>Kickxellaceae</taxon>
        <taxon>Coemansia</taxon>
    </lineage>
</organism>
<sequence>MSAEHRVSSADKQSRRRTVTSTIRQSLRTEWQALSAQRPSPDLPAERPGSKHRKHRWQKHARKDEDGQAARTLIELLRPSDHKTPRVDAGETRRRRLVWRLGRTPEHWLRRSAYPQSDPSAGQSALERRKKIDTTHRQARRLAEGRLVTRIEAASFLSNAQWDVDRALRHVQLVLCTRDGILYDVGPVQGVVNSGGTSCYIDAVFVALFGAQSSCDGLLYARDLGCPHANDLLAVCRLFVNFLRAGELIDTWLVEELRNALIACGWQAGGVARAQQDASELYLFLMDTLQMPYLPLEVRMVHGADYDAADCKVVTQRMLELAFPDAGSRPLLLQELLESYFFDNRVEQLERILSGGAKVRTNAWSFLSMYPFYTPQSETGRAAASEYPEDAPVILPLLLKRYAMDSRGKVQRVDRRVIIPMVLDVTNIISMGDRHIAVEGGDKPSEQHAEGAETARTQPSDADADADADAPPPYPAKIQYRLVLRAAVCHKGASASTGHYVSFSTRLRLARPAEIARQMTWQALPGEAASADTRQHLPATSIWSPSGTIGDERPAQMAKSMANLSGACGIARWPTFTPASTFLHKAQADDVEEVGGAKLARRHSWPLLAGRAGGAHEGALAARADGLLGGPETMLAYEAQIRGSAADWANYAMTMNLGGPDPGDSPSETMPPAYPQCSSAPMLGELLRFDDMDIANGRVQYFSTGEGGRRCMDELSRDGYLLFYALQRVEQPEHARDYGAENPSQAMAELSSALRKDEHDEHARRVVAALMRDSGAAGNFEDMAMRWQNIRVDKQASPVGPLVGEQTRRLSERTGRSMLAENGNQSKRPERSVQKEDAWNAGGSPAERGTKGGEQVPGVAAAEAVKAKESPHGRHGNASDQWCAIMRPANGFRASCVPGHRGRGKRSSPPRHAYPAPLARFEAVSPLQRPQVLPSLQPFLSDAPSAPSHLDSPFISLINPTSPIINQSSPAALFSNESIQSPHRLHDAFFFSRGSRSEDHKHNPGLGEPPRSRAQCPSDSQVTARLPSLDATLRSNSLSDDDALCALFMAAAASTSAPDTPRHSAYTDNDYLTFANLATTTTTTTTNPTAAQPSQFDFATTELLHQQQQQQPSASSSTANYTLDTYTMQIHKGKNPASDALFDSLVAPEYYSPESQLQMELERRLSDHSLHTTAASRSATDVASAFLNPADVFNTPLLSDIHTLPDTVAGLTQASSVPATPAQAFGLFNAPATAPLQPLPYRETHRGQNAQVDALLLSAYESYLSTPVPSASLSSPSFMVPQSGRESRLFAPLDEIRGKDVLTDDLLGQLASADPAFRQSLVHALVDMIRPAVAYQQVGAPAPGAQPPMSALLAHARTLESAAPALGEVNESLTMPPPATPGYGVAEAPLLDSLLGLLSPGLEPDAHSPMFSPSLAAMAPEDVFRSPPLHTISEENEGADDKPLSVSVCAVAKRKQPADAIDNEDCEPAKRQRFHCDICNRGFSRQYNMRTHRLTHDPRSVAARPHSCKSCRRSFTRKHDLVRHQVLHDDTSAFKCLVCSRGFARADVLDRHTRAVHKD</sequence>
<feature type="region of interest" description="Disordered" evidence="8">
    <location>
        <begin position="995"/>
        <end position="1022"/>
    </location>
</feature>
<feature type="compositionally biased region" description="Polar residues" evidence="8">
    <location>
        <begin position="114"/>
        <end position="123"/>
    </location>
</feature>
<dbReference type="GO" id="GO:0000981">
    <property type="term" value="F:DNA-binding transcription factor activity, RNA polymerase II-specific"/>
    <property type="evidence" value="ECO:0007669"/>
    <property type="project" value="TreeGrafter"/>
</dbReference>
<comment type="caution">
    <text evidence="11">The sequence shown here is derived from an EMBL/GenBank/DDBJ whole genome shotgun (WGS) entry which is preliminary data.</text>
</comment>
<dbReference type="SMART" id="SM00355">
    <property type="entry name" value="ZnF_C2H2"/>
    <property type="match status" value="3"/>
</dbReference>